<comment type="caution">
    <text evidence="2">The sequence shown here is derived from an EMBL/GenBank/DDBJ whole genome shotgun (WGS) entry which is preliminary data.</text>
</comment>
<feature type="non-terminal residue" evidence="2">
    <location>
        <position position="1"/>
    </location>
</feature>
<organism evidence="2 3">
    <name type="scientific">Malus domestica</name>
    <name type="common">Apple</name>
    <name type="synonym">Pyrus malus</name>
    <dbReference type="NCBI Taxonomy" id="3750"/>
    <lineage>
        <taxon>Eukaryota</taxon>
        <taxon>Viridiplantae</taxon>
        <taxon>Streptophyta</taxon>
        <taxon>Embryophyta</taxon>
        <taxon>Tracheophyta</taxon>
        <taxon>Spermatophyta</taxon>
        <taxon>Magnoliopsida</taxon>
        <taxon>eudicotyledons</taxon>
        <taxon>Gunneridae</taxon>
        <taxon>Pentapetalae</taxon>
        <taxon>rosids</taxon>
        <taxon>fabids</taxon>
        <taxon>Rosales</taxon>
        <taxon>Rosaceae</taxon>
        <taxon>Amygdaloideae</taxon>
        <taxon>Maleae</taxon>
        <taxon>Malus</taxon>
    </lineage>
</organism>
<reference evidence="2 3" key="1">
    <citation type="submission" date="2018-10" db="EMBL/GenBank/DDBJ databases">
        <title>A high-quality apple genome assembly.</title>
        <authorList>
            <person name="Hu J."/>
        </authorList>
    </citation>
    <scope>NUCLEOTIDE SEQUENCE [LARGE SCALE GENOMIC DNA]</scope>
    <source>
        <strain evidence="3">cv. HFTH1</strain>
        <tissue evidence="2">Young leaf</tissue>
    </source>
</reference>
<keyword evidence="1" id="KW-1133">Transmembrane helix</keyword>
<accession>A0A498K142</accession>
<sequence length="172" mass="19618">RCNSRNDEPLGHPFFYFYSLKVEFAYDINKFCVVRNRTSNKFIPHVAMVELNKRTTIVKTVTGFQDSALGSLSLPIVVALTALKVKQHQGSTGSTICFFNPDIPQFPEYKHWQTNMSFLIFFTFTFFAIYLPNPKQMYGKGLVTGDSELKTIEQLFLLDPALNKLSPPSLAY</sequence>
<dbReference type="Proteomes" id="UP000290289">
    <property type="component" value="Chromosome 4"/>
</dbReference>
<protein>
    <submittedName>
        <fullName evidence="2">Uncharacterized protein</fullName>
    </submittedName>
</protein>
<evidence type="ECO:0000313" key="2">
    <source>
        <dbReference type="EMBL" id="RXI01166.1"/>
    </source>
</evidence>
<keyword evidence="1" id="KW-0472">Membrane</keyword>
<gene>
    <name evidence="2" type="ORF">DVH24_001400</name>
</gene>
<feature type="transmembrane region" description="Helical" evidence="1">
    <location>
        <begin position="112"/>
        <end position="131"/>
    </location>
</feature>
<proteinExistence type="predicted"/>
<dbReference type="AlphaFoldDB" id="A0A498K142"/>
<evidence type="ECO:0000313" key="3">
    <source>
        <dbReference type="Proteomes" id="UP000290289"/>
    </source>
</evidence>
<dbReference type="EMBL" id="RDQH01000330">
    <property type="protein sequence ID" value="RXI01166.1"/>
    <property type="molecule type" value="Genomic_DNA"/>
</dbReference>
<keyword evidence="1" id="KW-0812">Transmembrane</keyword>
<evidence type="ECO:0000256" key="1">
    <source>
        <dbReference type="SAM" id="Phobius"/>
    </source>
</evidence>
<keyword evidence="3" id="KW-1185">Reference proteome</keyword>
<name>A0A498K142_MALDO</name>